<dbReference type="EC" id="2.7.13.3" evidence="2"/>
<dbReference type="GO" id="GO:0016301">
    <property type="term" value="F:kinase activity"/>
    <property type="evidence" value="ECO:0007669"/>
    <property type="project" value="UniProtKB-KW"/>
</dbReference>
<keyword evidence="9" id="KW-0812">Transmembrane</keyword>
<dbReference type="SUPFAM" id="SSF55874">
    <property type="entry name" value="ATPase domain of HSP90 chaperone/DNA topoisomerase II/histidine kinase"/>
    <property type="match status" value="1"/>
</dbReference>
<proteinExistence type="predicted"/>
<feature type="domain" description="Histidine kinase/HSP90-like ATPase" evidence="10">
    <location>
        <begin position="296"/>
        <end position="383"/>
    </location>
</feature>
<evidence type="ECO:0000259" key="11">
    <source>
        <dbReference type="Pfam" id="PF07730"/>
    </source>
</evidence>
<evidence type="ECO:0000256" key="6">
    <source>
        <dbReference type="ARBA" id="ARBA00022777"/>
    </source>
</evidence>
<evidence type="ECO:0000256" key="9">
    <source>
        <dbReference type="SAM" id="Phobius"/>
    </source>
</evidence>
<dbReference type="CDD" id="cd16917">
    <property type="entry name" value="HATPase_UhpB-NarQ-NarX-like"/>
    <property type="match status" value="1"/>
</dbReference>
<evidence type="ECO:0000259" key="10">
    <source>
        <dbReference type="Pfam" id="PF02518"/>
    </source>
</evidence>
<evidence type="ECO:0000313" key="13">
    <source>
        <dbReference type="Proteomes" id="UP001157125"/>
    </source>
</evidence>
<evidence type="ECO:0000256" key="5">
    <source>
        <dbReference type="ARBA" id="ARBA00022741"/>
    </source>
</evidence>
<dbReference type="InterPro" id="IPR036890">
    <property type="entry name" value="HATPase_C_sf"/>
</dbReference>
<keyword evidence="4" id="KW-0808">Transferase</keyword>
<feature type="transmembrane region" description="Helical" evidence="9">
    <location>
        <begin position="112"/>
        <end position="132"/>
    </location>
</feature>
<comment type="caution">
    <text evidence="12">The sequence shown here is derived from an EMBL/GenBank/DDBJ whole genome shotgun (WGS) entry which is preliminary data.</text>
</comment>
<accession>A0ABQ6I9G9</accession>
<dbReference type="Gene3D" id="3.30.565.10">
    <property type="entry name" value="Histidine kinase-like ATPase, C-terminal domain"/>
    <property type="match status" value="1"/>
</dbReference>
<evidence type="ECO:0000256" key="4">
    <source>
        <dbReference type="ARBA" id="ARBA00022679"/>
    </source>
</evidence>
<gene>
    <name evidence="12" type="ORF">GCM10025876_06530</name>
</gene>
<name>A0ABQ6I9G9_9MICO</name>
<dbReference type="InterPro" id="IPR050482">
    <property type="entry name" value="Sensor_HK_TwoCompSys"/>
</dbReference>
<feature type="domain" description="Signal transduction histidine kinase subgroup 3 dimerisation and phosphoacceptor" evidence="11">
    <location>
        <begin position="183"/>
        <end position="248"/>
    </location>
</feature>
<dbReference type="PANTHER" id="PTHR24421">
    <property type="entry name" value="NITRATE/NITRITE SENSOR PROTEIN NARX-RELATED"/>
    <property type="match status" value="1"/>
</dbReference>
<dbReference type="InterPro" id="IPR011712">
    <property type="entry name" value="Sig_transdc_His_kin_sub3_dim/P"/>
</dbReference>
<feature type="transmembrane region" description="Helical" evidence="9">
    <location>
        <begin position="58"/>
        <end position="75"/>
    </location>
</feature>
<keyword evidence="13" id="KW-1185">Reference proteome</keyword>
<feature type="transmembrane region" description="Helical" evidence="9">
    <location>
        <begin position="7"/>
        <end position="26"/>
    </location>
</feature>
<feature type="transmembrane region" description="Helical" evidence="9">
    <location>
        <begin position="32"/>
        <end position="51"/>
    </location>
</feature>
<feature type="transmembrane region" description="Helical" evidence="9">
    <location>
        <begin position="87"/>
        <end position="105"/>
    </location>
</feature>
<evidence type="ECO:0000256" key="8">
    <source>
        <dbReference type="ARBA" id="ARBA00023012"/>
    </source>
</evidence>
<feature type="transmembrane region" description="Helical" evidence="9">
    <location>
        <begin position="138"/>
        <end position="161"/>
    </location>
</feature>
<evidence type="ECO:0000256" key="3">
    <source>
        <dbReference type="ARBA" id="ARBA00022553"/>
    </source>
</evidence>
<dbReference type="RefSeq" id="WP_284327407.1">
    <property type="nucleotide sequence ID" value="NZ_BSUN01000001.1"/>
</dbReference>
<organism evidence="12 13">
    <name type="scientific">Demequina litorisediminis</name>
    <dbReference type="NCBI Taxonomy" id="1849022"/>
    <lineage>
        <taxon>Bacteria</taxon>
        <taxon>Bacillati</taxon>
        <taxon>Actinomycetota</taxon>
        <taxon>Actinomycetes</taxon>
        <taxon>Micrococcales</taxon>
        <taxon>Demequinaceae</taxon>
        <taxon>Demequina</taxon>
    </lineage>
</organism>
<evidence type="ECO:0000313" key="12">
    <source>
        <dbReference type="EMBL" id="GMA34449.1"/>
    </source>
</evidence>
<comment type="catalytic activity">
    <reaction evidence="1">
        <text>ATP + protein L-histidine = ADP + protein N-phospho-L-histidine.</text>
        <dbReference type="EC" id="2.7.13.3"/>
    </reaction>
</comment>
<evidence type="ECO:0000256" key="1">
    <source>
        <dbReference type="ARBA" id="ARBA00000085"/>
    </source>
</evidence>
<keyword evidence="8" id="KW-0902">Two-component regulatory system</keyword>
<dbReference type="Pfam" id="PF07730">
    <property type="entry name" value="HisKA_3"/>
    <property type="match status" value="1"/>
</dbReference>
<keyword evidence="7" id="KW-0067">ATP-binding</keyword>
<dbReference type="Proteomes" id="UP001157125">
    <property type="component" value="Unassembled WGS sequence"/>
</dbReference>
<reference evidence="13" key="1">
    <citation type="journal article" date="2019" name="Int. J. Syst. Evol. Microbiol.">
        <title>The Global Catalogue of Microorganisms (GCM) 10K type strain sequencing project: providing services to taxonomists for standard genome sequencing and annotation.</title>
        <authorList>
            <consortium name="The Broad Institute Genomics Platform"/>
            <consortium name="The Broad Institute Genome Sequencing Center for Infectious Disease"/>
            <person name="Wu L."/>
            <person name="Ma J."/>
        </authorList>
    </citation>
    <scope>NUCLEOTIDE SEQUENCE [LARGE SCALE GENOMIC DNA]</scope>
    <source>
        <strain evidence="13">NBRC 112299</strain>
    </source>
</reference>
<keyword evidence="3" id="KW-0597">Phosphoprotein</keyword>
<evidence type="ECO:0000256" key="7">
    <source>
        <dbReference type="ARBA" id="ARBA00022840"/>
    </source>
</evidence>
<dbReference type="InterPro" id="IPR003594">
    <property type="entry name" value="HATPase_dom"/>
</dbReference>
<sequence>MTPRPYTGAGLAGLLVVLLVMLAVAWTRSSQLAIPPIVVLIGTVLAWLPLLFASRHPLAAFVIVAGVETAVLASMQLQDSALSTPEALAAFQPVPLASMAAQWILAMRSSRVLASAAGIAAAVWLGVMAAVVGGAEHLVGAALTAVLILLTVVVAGIVVAVRERRDEALRRQARETADAVVAERLLIAREIHDGLAHSLTLVKAQASVAEYLMDKDPVAAHVALRSISDRIKEGLRDLRSTLDLLRDEGASSESPRGPAPSLTGVEALVARFADARVDVVLDVVGEPRALSSQVDTAAYRVVQEALTNAAKHAPGARVRVTFQWDHDQVVISIENGPGATAPTREPSGHGLVGMRERVRAAGGVVLVGPQPGGGFRVRATLPVMAVHDSEAPTRDWQGDPHE</sequence>
<keyword evidence="9" id="KW-0472">Membrane</keyword>
<evidence type="ECO:0000256" key="2">
    <source>
        <dbReference type="ARBA" id="ARBA00012438"/>
    </source>
</evidence>
<dbReference type="Pfam" id="PF02518">
    <property type="entry name" value="HATPase_c"/>
    <property type="match status" value="1"/>
</dbReference>
<keyword evidence="9" id="KW-1133">Transmembrane helix</keyword>
<dbReference type="EMBL" id="BSUN01000001">
    <property type="protein sequence ID" value="GMA34449.1"/>
    <property type="molecule type" value="Genomic_DNA"/>
</dbReference>
<keyword evidence="5" id="KW-0547">Nucleotide-binding</keyword>
<dbReference type="Gene3D" id="1.20.5.1930">
    <property type="match status" value="1"/>
</dbReference>
<keyword evidence="6 12" id="KW-0418">Kinase</keyword>
<protein>
    <recommendedName>
        <fullName evidence="2">histidine kinase</fullName>
        <ecNumber evidence="2">2.7.13.3</ecNumber>
    </recommendedName>
</protein>
<dbReference type="PANTHER" id="PTHR24421:SF10">
    <property type="entry name" value="NITRATE_NITRITE SENSOR PROTEIN NARQ"/>
    <property type="match status" value="1"/>
</dbReference>